<dbReference type="Gene3D" id="3.40.50.300">
    <property type="entry name" value="P-loop containing nucleotide triphosphate hydrolases"/>
    <property type="match status" value="1"/>
</dbReference>
<sequence>MRIIHYSMKYILKHKLVFFVLILFSILDSIILAILPYISGKLIDNLLAAPKMKTIYIFALVYIVITIIQLISQYLQTVSQTRLTAHASMALNCDVINHMQKLPLSFFGDKDMVYYNQRIYSDSSAVISFAVSTVVQFMSNILSTVLTLYIVAKINTKICIFFFIAILVYTIQYVFTKKILYSSTQQFKERQAEFYSILFEQMSNLRLIKVLNAFEFFKSRLDTSFLKLYKTIIKSQKVMYTFKGSQLLLTSIARVFLLIFAGIQFLNGKITIGMLSVLLSYLSTVINSATYFVELGKNYVTNLVSYNRLKELEDIEEEPNGEKNLDVIENISLTDIHYGYDNNKLVKNLNIKFDKGKIYCIYGPNGIGKSTLADLVLGLHHNYSGKVLINDQFILNELDMYKMREKLCYYASQHPLLFNDTIYNNIMVNISNIDKADIEMMADKLGLFSRKDSNLSFEYIINENGTNLSGGECQKISLIRSFLSKRDVIIYDEPTSYLDTASKKFFVDKIHELKNFNESIIIIITHDETLKQICDKFINLEEYKV</sequence>
<keyword evidence="5 7" id="KW-1133">Transmembrane helix</keyword>
<keyword evidence="6 7" id="KW-0472">Membrane</keyword>
<protein>
    <submittedName>
        <fullName evidence="10">ABC transporter ATP-binding protein</fullName>
    </submittedName>
</protein>
<dbReference type="GO" id="GO:0005524">
    <property type="term" value="F:ATP binding"/>
    <property type="evidence" value="ECO:0007669"/>
    <property type="project" value="UniProtKB-KW"/>
</dbReference>
<dbReference type="InterPro" id="IPR027417">
    <property type="entry name" value="P-loop_NTPase"/>
</dbReference>
<dbReference type="InterPro" id="IPR003439">
    <property type="entry name" value="ABC_transporter-like_ATP-bd"/>
</dbReference>
<accession>A0A5P3XKK4</accession>
<dbReference type="GO" id="GO:0016887">
    <property type="term" value="F:ATP hydrolysis activity"/>
    <property type="evidence" value="ECO:0007669"/>
    <property type="project" value="InterPro"/>
</dbReference>
<name>A0A5P3XKK4_PARBF</name>
<reference evidence="10 11" key="1">
    <citation type="submission" date="2018-09" db="EMBL/GenBank/DDBJ databases">
        <title>A clostridial neurotoxin that targets Anopheles mosquitoes.</title>
        <authorList>
            <person name="Contreras E."/>
            <person name="Masuyer G."/>
            <person name="Qureshi N."/>
            <person name="Chawla S."/>
            <person name="Lim H.L."/>
            <person name="Chen J."/>
            <person name="Stenmark P."/>
            <person name="Gill S."/>
        </authorList>
    </citation>
    <scope>NUCLEOTIDE SEQUENCE [LARGE SCALE GENOMIC DNA]</scope>
    <source>
        <strain evidence="10 11">Cbm</strain>
        <plasmid evidence="11">ppbmmp</plasmid>
    </source>
</reference>
<evidence type="ECO:0000256" key="3">
    <source>
        <dbReference type="ARBA" id="ARBA00022741"/>
    </source>
</evidence>
<dbReference type="Proteomes" id="UP000326961">
    <property type="component" value="Plasmid pPbmMP"/>
</dbReference>
<feature type="transmembrane region" description="Helical" evidence="7">
    <location>
        <begin position="16"/>
        <end position="35"/>
    </location>
</feature>
<dbReference type="InterPro" id="IPR039421">
    <property type="entry name" value="Type_1_exporter"/>
</dbReference>
<evidence type="ECO:0000256" key="6">
    <source>
        <dbReference type="ARBA" id="ARBA00023136"/>
    </source>
</evidence>
<dbReference type="PANTHER" id="PTHR43394:SF1">
    <property type="entry name" value="ATP-BINDING CASSETTE SUB-FAMILY B MEMBER 10, MITOCHONDRIAL"/>
    <property type="match status" value="1"/>
</dbReference>
<feature type="domain" description="ABC transmembrane type-1" evidence="9">
    <location>
        <begin position="19"/>
        <end position="301"/>
    </location>
</feature>
<evidence type="ECO:0000256" key="7">
    <source>
        <dbReference type="SAM" id="Phobius"/>
    </source>
</evidence>
<keyword evidence="4 10" id="KW-0067">ATP-binding</keyword>
<dbReference type="RefSeq" id="WP_150887760.1">
    <property type="nucleotide sequence ID" value="NZ_CM017269.1"/>
</dbReference>
<feature type="transmembrane region" description="Helical" evidence="7">
    <location>
        <begin position="247"/>
        <end position="266"/>
    </location>
</feature>
<evidence type="ECO:0000313" key="11">
    <source>
        <dbReference type="Proteomes" id="UP000326961"/>
    </source>
</evidence>
<feature type="transmembrane region" description="Helical" evidence="7">
    <location>
        <begin position="55"/>
        <end position="75"/>
    </location>
</feature>
<comment type="subcellular location">
    <subcellularLocation>
        <location evidence="1">Cell membrane</location>
        <topology evidence="1">Multi-pass membrane protein</topology>
    </subcellularLocation>
</comment>
<feature type="domain" description="ABC transporter" evidence="8">
    <location>
        <begin position="331"/>
        <end position="545"/>
    </location>
</feature>
<dbReference type="PROSITE" id="PS50893">
    <property type="entry name" value="ABC_TRANSPORTER_2"/>
    <property type="match status" value="1"/>
</dbReference>
<keyword evidence="2 7" id="KW-0812">Transmembrane</keyword>
<dbReference type="SMART" id="SM00382">
    <property type="entry name" value="AAA"/>
    <property type="match status" value="1"/>
</dbReference>
<dbReference type="AlphaFoldDB" id="A0A5P3XKK4"/>
<evidence type="ECO:0000256" key="2">
    <source>
        <dbReference type="ARBA" id="ARBA00022692"/>
    </source>
</evidence>
<evidence type="ECO:0000256" key="1">
    <source>
        <dbReference type="ARBA" id="ARBA00004651"/>
    </source>
</evidence>
<keyword evidence="3" id="KW-0547">Nucleotide-binding</keyword>
<keyword evidence="10" id="KW-0614">Plasmid</keyword>
<evidence type="ECO:0000259" key="8">
    <source>
        <dbReference type="PROSITE" id="PS50893"/>
    </source>
</evidence>
<feature type="transmembrane region" description="Helical" evidence="7">
    <location>
        <begin position="272"/>
        <end position="293"/>
    </location>
</feature>
<organism evidence="10 11">
    <name type="scientific">Paraclostridium bifermentans</name>
    <name type="common">Clostridium bifermentans</name>
    <dbReference type="NCBI Taxonomy" id="1490"/>
    <lineage>
        <taxon>Bacteria</taxon>
        <taxon>Bacillati</taxon>
        <taxon>Bacillota</taxon>
        <taxon>Clostridia</taxon>
        <taxon>Peptostreptococcales</taxon>
        <taxon>Peptostreptococcaceae</taxon>
        <taxon>Paraclostridium</taxon>
    </lineage>
</organism>
<evidence type="ECO:0000259" key="9">
    <source>
        <dbReference type="PROSITE" id="PS50929"/>
    </source>
</evidence>
<evidence type="ECO:0000256" key="5">
    <source>
        <dbReference type="ARBA" id="ARBA00022989"/>
    </source>
</evidence>
<dbReference type="InterPro" id="IPR017871">
    <property type="entry name" value="ABC_transporter-like_CS"/>
</dbReference>
<dbReference type="InterPro" id="IPR003593">
    <property type="entry name" value="AAA+_ATPase"/>
</dbReference>
<dbReference type="CDD" id="cd03228">
    <property type="entry name" value="ABCC_MRP_Like"/>
    <property type="match status" value="1"/>
</dbReference>
<dbReference type="Pfam" id="PF00664">
    <property type="entry name" value="ABC_membrane"/>
    <property type="match status" value="1"/>
</dbReference>
<dbReference type="SUPFAM" id="SSF52540">
    <property type="entry name" value="P-loop containing nucleoside triphosphate hydrolases"/>
    <property type="match status" value="1"/>
</dbReference>
<dbReference type="PANTHER" id="PTHR43394">
    <property type="entry name" value="ATP-DEPENDENT PERMEASE MDL1, MITOCHONDRIAL"/>
    <property type="match status" value="1"/>
</dbReference>
<dbReference type="InterPro" id="IPR011527">
    <property type="entry name" value="ABC1_TM_dom"/>
</dbReference>
<proteinExistence type="predicted"/>
<evidence type="ECO:0000256" key="4">
    <source>
        <dbReference type="ARBA" id="ARBA00022840"/>
    </source>
</evidence>
<geneLocation type="plasmid" evidence="11">
    <name>ppbmmp</name>
</geneLocation>
<feature type="transmembrane region" description="Helical" evidence="7">
    <location>
        <begin position="126"/>
        <end position="152"/>
    </location>
</feature>
<gene>
    <name evidence="10" type="ORF">D4A35_18090</name>
</gene>
<dbReference type="GO" id="GO:0005886">
    <property type="term" value="C:plasma membrane"/>
    <property type="evidence" value="ECO:0007669"/>
    <property type="project" value="UniProtKB-SubCell"/>
</dbReference>
<dbReference type="GO" id="GO:0015421">
    <property type="term" value="F:ABC-type oligopeptide transporter activity"/>
    <property type="evidence" value="ECO:0007669"/>
    <property type="project" value="TreeGrafter"/>
</dbReference>
<dbReference type="SUPFAM" id="SSF90123">
    <property type="entry name" value="ABC transporter transmembrane region"/>
    <property type="match status" value="1"/>
</dbReference>
<dbReference type="PROSITE" id="PS00211">
    <property type="entry name" value="ABC_TRANSPORTER_1"/>
    <property type="match status" value="1"/>
</dbReference>
<dbReference type="EMBL" id="CP032455">
    <property type="protein sequence ID" value="QEZ70846.1"/>
    <property type="molecule type" value="Genomic_DNA"/>
</dbReference>
<dbReference type="CDD" id="cd07346">
    <property type="entry name" value="ABC_6TM_exporters"/>
    <property type="match status" value="1"/>
</dbReference>
<dbReference type="Pfam" id="PF00005">
    <property type="entry name" value="ABC_tran"/>
    <property type="match status" value="1"/>
</dbReference>
<evidence type="ECO:0000313" key="10">
    <source>
        <dbReference type="EMBL" id="QEZ70846.1"/>
    </source>
</evidence>
<dbReference type="InterPro" id="IPR036640">
    <property type="entry name" value="ABC1_TM_sf"/>
</dbReference>
<dbReference type="Gene3D" id="1.20.1560.10">
    <property type="entry name" value="ABC transporter type 1, transmembrane domain"/>
    <property type="match status" value="1"/>
</dbReference>
<dbReference type="PROSITE" id="PS50929">
    <property type="entry name" value="ABC_TM1F"/>
    <property type="match status" value="1"/>
</dbReference>
<feature type="transmembrane region" description="Helical" evidence="7">
    <location>
        <begin position="158"/>
        <end position="175"/>
    </location>
</feature>